<accession>A0A7W9MHB8</accession>
<protein>
    <submittedName>
        <fullName evidence="1">Uncharacterized protein</fullName>
    </submittedName>
</protein>
<sequence length="169" mass="16935">MTAPLDADTSASLREALATLVPLNIAALRGTTFEQRRERVAGAADLIAGKADQMMFGTGKTATGVLSALAMGIAVGAYQPGGVTVLGVHACADPHPWCPASATRPVCCACGPTCTAAALDGGCPDTSRCAWCANGCPNADSGSPCCTPTHVMGRFVILAAADMGPEAAR</sequence>
<keyword evidence="2" id="KW-1185">Reference proteome</keyword>
<dbReference type="RefSeq" id="WP_184547587.1">
    <property type="nucleotide sequence ID" value="NZ_JACHMP010000001.1"/>
</dbReference>
<proteinExistence type="predicted"/>
<evidence type="ECO:0000313" key="2">
    <source>
        <dbReference type="Proteomes" id="UP000540685"/>
    </source>
</evidence>
<name>A0A7W9MHB8_9ACTN</name>
<dbReference type="Proteomes" id="UP000540685">
    <property type="component" value="Unassembled WGS sequence"/>
</dbReference>
<dbReference type="AlphaFoldDB" id="A0A7W9MHB8"/>
<reference evidence="1 2" key="1">
    <citation type="submission" date="2020-08" db="EMBL/GenBank/DDBJ databases">
        <title>Sequencing the genomes of 1000 actinobacteria strains.</title>
        <authorList>
            <person name="Klenk H.-P."/>
        </authorList>
    </citation>
    <scope>NUCLEOTIDE SEQUENCE [LARGE SCALE GENOMIC DNA]</scope>
    <source>
        <strain evidence="1 2">DSM 46887</strain>
    </source>
</reference>
<evidence type="ECO:0000313" key="1">
    <source>
        <dbReference type="EMBL" id="MBB5820289.1"/>
    </source>
</evidence>
<comment type="caution">
    <text evidence="1">The sequence shown here is derived from an EMBL/GenBank/DDBJ whole genome shotgun (WGS) entry which is preliminary data.</text>
</comment>
<dbReference type="EMBL" id="JACHMP010000001">
    <property type="protein sequence ID" value="MBB5820289.1"/>
    <property type="molecule type" value="Genomic_DNA"/>
</dbReference>
<organism evidence="1 2">
    <name type="scientific">Streptosporangium becharense</name>
    <dbReference type="NCBI Taxonomy" id="1816182"/>
    <lineage>
        <taxon>Bacteria</taxon>
        <taxon>Bacillati</taxon>
        <taxon>Actinomycetota</taxon>
        <taxon>Actinomycetes</taxon>
        <taxon>Streptosporangiales</taxon>
        <taxon>Streptosporangiaceae</taxon>
        <taxon>Streptosporangium</taxon>
    </lineage>
</organism>
<gene>
    <name evidence="1" type="ORF">F4562_003351</name>
</gene>